<comment type="caution">
    <text evidence="12">The sequence shown here is derived from an EMBL/GenBank/DDBJ whole genome shotgun (WGS) entry which is preliminary data.</text>
</comment>
<accession>A0A5C8NZW0</accession>
<dbReference type="Proteomes" id="UP000321574">
    <property type="component" value="Unassembled WGS sequence"/>
</dbReference>
<dbReference type="SUPFAM" id="SSF51412">
    <property type="entry name" value="Inosine monophosphate dehydrogenase (IMPDH)"/>
    <property type="match status" value="1"/>
</dbReference>
<dbReference type="CDD" id="cd04730">
    <property type="entry name" value="NPD_like"/>
    <property type="match status" value="1"/>
</dbReference>
<organism evidence="12 13">
    <name type="scientific">Cerasibacillus terrae</name>
    <dbReference type="NCBI Taxonomy" id="2498845"/>
    <lineage>
        <taxon>Bacteria</taxon>
        <taxon>Bacillati</taxon>
        <taxon>Bacillota</taxon>
        <taxon>Bacilli</taxon>
        <taxon>Bacillales</taxon>
        <taxon>Bacillaceae</taxon>
        <taxon>Cerasibacillus</taxon>
    </lineage>
</organism>
<dbReference type="PANTHER" id="PTHR42747">
    <property type="entry name" value="NITRONATE MONOOXYGENASE-RELATED"/>
    <property type="match status" value="1"/>
</dbReference>
<comment type="function">
    <text evidence="2">Nitronate monooxygenase that uses molecular oxygen to catalyze the oxidative denitrification of alkyl nitronates. Acts on propionate 3-nitronate (P3N), the presumed physiological substrate. Probably functions in the detoxification of P3N, a metabolic poison produced by plants and fungi as a defense mechanism.</text>
</comment>
<keyword evidence="7" id="KW-0288">FMN</keyword>
<dbReference type="InterPro" id="IPR004136">
    <property type="entry name" value="NMO"/>
</dbReference>
<dbReference type="EMBL" id="VDUW01000002">
    <property type="protein sequence ID" value="TXL66545.1"/>
    <property type="molecule type" value="Genomic_DNA"/>
</dbReference>
<protein>
    <recommendedName>
        <fullName evidence="4">Probable nitronate monooxygenase</fullName>
    </recommendedName>
    <alternativeName>
        <fullName evidence="10">Propionate 3-nitronate monooxygenase</fullName>
    </alternativeName>
</protein>
<proteinExistence type="inferred from homology"/>
<comment type="similarity">
    <text evidence="3">Belongs to the nitronate monooxygenase family. NMO class I subfamily.</text>
</comment>
<evidence type="ECO:0000256" key="2">
    <source>
        <dbReference type="ARBA" id="ARBA00003535"/>
    </source>
</evidence>
<evidence type="ECO:0000256" key="7">
    <source>
        <dbReference type="ARBA" id="ARBA00022643"/>
    </source>
</evidence>
<evidence type="ECO:0000256" key="3">
    <source>
        <dbReference type="ARBA" id="ARBA00009881"/>
    </source>
</evidence>
<evidence type="ECO:0000313" key="13">
    <source>
        <dbReference type="Proteomes" id="UP000321574"/>
    </source>
</evidence>
<evidence type="ECO:0000256" key="11">
    <source>
        <dbReference type="ARBA" id="ARBA00049401"/>
    </source>
</evidence>
<dbReference type="GO" id="GO:0009636">
    <property type="term" value="P:response to toxic substance"/>
    <property type="evidence" value="ECO:0007669"/>
    <property type="project" value="UniProtKB-KW"/>
</dbReference>
<evidence type="ECO:0000256" key="10">
    <source>
        <dbReference type="ARBA" id="ARBA00031155"/>
    </source>
</evidence>
<evidence type="ECO:0000313" key="12">
    <source>
        <dbReference type="EMBL" id="TXL66545.1"/>
    </source>
</evidence>
<reference evidence="12 13" key="1">
    <citation type="submission" date="2019-06" db="EMBL/GenBank/DDBJ databases">
        <title>Cerasibacillus sp. nov., isolated from maize field.</title>
        <authorList>
            <person name="Lin S.-Y."/>
            <person name="Tsai C.-F."/>
            <person name="Young C.-C."/>
        </authorList>
    </citation>
    <scope>NUCLEOTIDE SEQUENCE [LARGE SCALE GENOMIC DNA]</scope>
    <source>
        <strain evidence="12 13">CC-CFT480</strain>
    </source>
</reference>
<gene>
    <name evidence="12" type="ORF">FHP05_03935</name>
</gene>
<keyword evidence="9 12" id="KW-0503">Monooxygenase</keyword>
<evidence type="ECO:0000256" key="8">
    <source>
        <dbReference type="ARBA" id="ARBA00023002"/>
    </source>
</evidence>
<dbReference type="PANTHER" id="PTHR42747:SF3">
    <property type="entry name" value="NITRONATE MONOOXYGENASE-RELATED"/>
    <property type="match status" value="1"/>
</dbReference>
<keyword evidence="6" id="KW-0285">Flavoprotein</keyword>
<dbReference type="RefSeq" id="WP_147665945.1">
    <property type="nucleotide sequence ID" value="NZ_VDUW01000002.1"/>
</dbReference>
<dbReference type="Pfam" id="PF03060">
    <property type="entry name" value="NMO"/>
    <property type="match status" value="1"/>
</dbReference>
<dbReference type="InterPro" id="IPR013785">
    <property type="entry name" value="Aldolase_TIM"/>
</dbReference>
<evidence type="ECO:0000256" key="6">
    <source>
        <dbReference type="ARBA" id="ARBA00022630"/>
    </source>
</evidence>
<evidence type="ECO:0000256" key="1">
    <source>
        <dbReference type="ARBA" id="ARBA00001917"/>
    </source>
</evidence>
<name>A0A5C8NZW0_9BACI</name>
<dbReference type="AlphaFoldDB" id="A0A5C8NZW0"/>
<dbReference type="GO" id="GO:0018580">
    <property type="term" value="F:nitronate monooxygenase activity"/>
    <property type="evidence" value="ECO:0007669"/>
    <property type="project" value="InterPro"/>
</dbReference>
<dbReference type="Gene3D" id="3.20.20.70">
    <property type="entry name" value="Aldolase class I"/>
    <property type="match status" value="1"/>
</dbReference>
<dbReference type="OrthoDB" id="9778912at2"/>
<evidence type="ECO:0000256" key="5">
    <source>
        <dbReference type="ARBA" id="ARBA00022575"/>
    </source>
</evidence>
<keyword evidence="13" id="KW-1185">Reference proteome</keyword>
<comment type="cofactor">
    <cofactor evidence="1">
        <name>FMN</name>
        <dbReference type="ChEBI" id="CHEBI:58210"/>
    </cofactor>
</comment>
<sequence length="351" mass="38441">MTKLMDLLKIKYPIIQAGMAGGITTADLVSTVAEQGGLGTIGAGYMDDKTLKHIIKEVKEQTNQPFAVNLFAADLAAQSDEIFATQKHLNQIRQELGMDHGKSQVIVTDHLEAKIDVIIEENIPIVSTAFGVLPTSIIKKLKDKNIIVIGMATNVSEGEQLVQAGYDAIVAQGTEAGGHRGTFDIRKYPEGCNIELLSLVRQFLTKFSVPIIAAGGIYARSQVKALQEMGVSAVQIGTRFLLAKEAGTNKAYRKALIQATSEDTVITKVFSGRPARAIQNEMIQQINQWRTPIQPFPIQNALTKDIRTYAKEQENSNYQSLWAGIGVGKLKKEETVSEIITDLFPDKEKSK</sequence>
<keyword evidence="5" id="KW-0216">Detoxification</keyword>
<keyword evidence="8" id="KW-0560">Oxidoreductase</keyword>
<evidence type="ECO:0000256" key="4">
    <source>
        <dbReference type="ARBA" id="ARBA00013457"/>
    </source>
</evidence>
<comment type="catalytic activity">
    <reaction evidence="11">
        <text>3 propionate 3-nitronate + 3 O2 + H2O = 3 3-oxopropanoate + 2 nitrate + nitrite + H2O2 + 3 H(+)</text>
        <dbReference type="Rhea" id="RHEA:57332"/>
        <dbReference type="ChEBI" id="CHEBI:15377"/>
        <dbReference type="ChEBI" id="CHEBI:15378"/>
        <dbReference type="ChEBI" id="CHEBI:15379"/>
        <dbReference type="ChEBI" id="CHEBI:16240"/>
        <dbReference type="ChEBI" id="CHEBI:16301"/>
        <dbReference type="ChEBI" id="CHEBI:17632"/>
        <dbReference type="ChEBI" id="CHEBI:33190"/>
        <dbReference type="ChEBI" id="CHEBI:136067"/>
    </reaction>
</comment>
<evidence type="ECO:0000256" key="9">
    <source>
        <dbReference type="ARBA" id="ARBA00023033"/>
    </source>
</evidence>